<accession>A0A167AYE4</accession>
<evidence type="ECO:0000313" key="1">
    <source>
        <dbReference type="EMBL" id="KZL80672.1"/>
    </source>
</evidence>
<dbReference type="EMBL" id="LFIW01001838">
    <property type="protein sequence ID" value="KZL80672.1"/>
    <property type="molecule type" value="Genomic_DNA"/>
</dbReference>
<proteinExistence type="predicted"/>
<protein>
    <submittedName>
        <fullName evidence="1">Uncharacterized protein</fullName>
    </submittedName>
</protein>
<evidence type="ECO:0000313" key="2">
    <source>
        <dbReference type="Proteomes" id="UP000076584"/>
    </source>
</evidence>
<sequence>MAPTIFKGQCQECFKHLQVRSIEEVKSHVRQHTFRKSEDLATVAEVTWMLTELVGIILAIISYCRLRPSTQLNPEGPDAAKNDFYVSEGCMPRGLEHSIEDLIPSLQNAMEDVGCKELEYLQCLIEKFQIRSHESYPVLYNYFCLRMNGRSHADAFEETGELDGLGSQSKWLDGPEHHVRLM</sequence>
<keyword evidence="2" id="KW-1185">Reference proteome</keyword>
<dbReference type="AlphaFoldDB" id="A0A167AYE4"/>
<dbReference type="Proteomes" id="UP000076584">
    <property type="component" value="Unassembled WGS sequence"/>
</dbReference>
<reference evidence="1 2" key="1">
    <citation type="submission" date="2015-06" db="EMBL/GenBank/DDBJ databases">
        <title>Survival trade-offs in plant roots during colonization by closely related pathogenic and mutualistic fungi.</title>
        <authorList>
            <person name="Hacquard S."/>
            <person name="Kracher B."/>
            <person name="Hiruma K."/>
            <person name="Weinman A."/>
            <person name="Muench P."/>
            <person name="Garrido Oter R."/>
            <person name="Ver Loren van Themaat E."/>
            <person name="Dallerey J.-F."/>
            <person name="Damm U."/>
            <person name="Henrissat B."/>
            <person name="Lespinet O."/>
            <person name="Thon M."/>
            <person name="Kemen E."/>
            <person name="McHardy A.C."/>
            <person name="Schulze-Lefert P."/>
            <person name="O'Connell R.J."/>
        </authorList>
    </citation>
    <scope>NUCLEOTIDE SEQUENCE [LARGE SCALE GENOMIC DNA]</scope>
    <source>
        <strain evidence="1 2">MAFF 238704</strain>
    </source>
</reference>
<gene>
    <name evidence="1" type="ORF">CI238_12951</name>
</gene>
<organism evidence="1 2">
    <name type="scientific">Colletotrichum incanum</name>
    <name type="common">Soybean anthracnose fungus</name>
    <dbReference type="NCBI Taxonomy" id="1573173"/>
    <lineage>
        <taxon>Eukaryota</taxon>
        <taxon>Fungi</taxon>
        <taxon>Dikarya</taxon>
        <taxon>Ascomycota</taxon>
        <taxon>Pezizomycotina</taxon>
        <taxon>Sordariomycetes</taxon>
        <taxon>Hypocreomycetidae</taxon>
        <taxon>Glomerellales</taxon>
        <taxon>Glomerellaceae</taxon>
        <taxon>Colletotrichum</taxon>
        <taxon>Colletotrichum spaethianum species complex</taxon>
    </lineage>
</organism>
<name>A0A167AYE4_COLIC</name>
<comment type="caution">
    <text evidence="1">The sequence shown here is derived from an EMBL/GenBank/DDBJ whole genome shotgun (WGS) entry which is preliminary data.</text>
</comment>